<evidence type="ECO:0000313" key="3">
    <source>
        <dbReference type="Proteomes" id="UP001597459"/>
    </source>
</evidence>
<proteinExistence type="predicted"/>
<dbReference type="InterPro" id="IPR021255">
    <property type="entry name" value="DUF2807"/>
</dbReference>
<sequence length="266" mass="29915">MSKIKNRVKHIKRKRPETTVLVFLLFVIGGVYTSIAQIKSYEVKSFDKVIISPHIEVIFRKGEEEAVIVEEITEDIGKLNVEVNGKTLRIYLDGAKMVTKNEKIKKDGWKQSKPLYNGTVVKAVVTYKNIKSFSLRGEERFVMESPLVSDRLQLSIYGASQLIMKEVALKDMKVTMYGESFLEVKNGAVAHQKITAYGESKVSMLSVKNKETKITAYGEGSFRVNVSDRIKVTAYGEATVAYIGNPQIDRGIVIGEATIEQIREQL</sequence>
<comment type="caution">
    <text evidence="2">The sequence shown here is derived from an EMBL/GenBank/DDBJ whole genome shotgun (WGS) entry which is preliminary data.</text>
</comment>
<feature type="domain" description="Putative auto-transporter adhesin head GIN" evidence="1">
    <location>
        <begin position="46"/>
        <end position="246"/>
    </location>
</feature>
<dbReference type="Proteomes" id="UP001597459">
    <property type="component" value="Unassembled WGS sequence"/>
</dbReference>
<protein>
    <submittedName>
        <fullName evidence="2">Head GIN domain-containing protein</fullName>
    </submittedName>
</protein>
<gene>
    <name evidence="2" type="ORF">ACFSTE_13165</name>
</gene>
<dbReference type="EMBL" id="JBHULX010000022">
    <property type="protein sequence ID" value="MFD2591783.1"/>
    <property type="molecule type" value="Genomic_DNA"/>
</dbReference>
<name>A0ABW5NB37_9FLAO</name>
<reference evidence="3" key="1">
    <citation type="journal article" date="2019" name="Int. J. Syst. Evol. Microbiol.">
        <title>The Global Catalogue of Microorganisms (GCM) 10K type strain sequencing project: providing services to taxonomists for standard genome sequencing and annotation.</title>
        <authorList>
            <consortium name="The Broad Institute Genomics Platform"/>
            <consortium name="The Broad Institute Genome Sequencing Center for Infectious Disease"/>
            <person name="Wu L."/>
            <person name="Ma J."/>
        </authorList>
    </citation>
    <scope>NUCLEOTIDE SEQUENCE [LARGE SCALE GENOMIC DNA]</scope>
    <source>
        <strain evidence="3">KCTC 42423</strain>
    </source>
</reference>
<evidence type="ECO:0000313" key="2">
    <source>
        <dbReference type="EMBL" id="MFD2591783.1"/>
    </source>
</evidence>
<evidence type="ECO:0000259" key="1">
    <source>
        <dbReference type="Pfam" id="PF10988"/>
    </source>
</evidence>
<dbReference type="Gene3D" id="2.160.20.120">
    <property type="match status" value="1"/>
</dbReference>
<dbReference type="Pfam" id="PF10988">
    <property type="entry name" value="DUF2807"/>
    <property type="match status" value="1"/>
</dbReference>
<keyword evidence="3" id="KW-1185">Reference proteome</keyword>
<organism evidence="2 3">
    <name type="scientific">Aquimarina hainanensis</name>
    <dbReference type="NCBI Taxonomy" id="1578017"/>
    <lineage>
        <taxon>Bacteria</taxon>
        <taxon>Pseudomonadati</taxon>
        <taxon>Bacteroidota</taxon>
        <taxon>Flavobacteriia</taxon>
        <taxon>Flavobacteriales</taxon>
        <taxon>Flavobacteriaceae</taxon>
        <taxon>Aquimarina</taxon>
    </lineage>
</organism>
<accession>A0ABW5NB37</accession>
<dbReference type="RefSeq" id="WP_254884070.1">
    <property type="nucleotide sequence ID" value="NZ_JBHSJV010000001.1"/>
</dbReference>